<evidence type="ECO:0000313" key="10">
    <source>
        <dbReference type="EMBL" id="RAR50891.1"/>
    </source>
</evidence>
<name>A0A328WX79_9FLAO</name>
<dbReference type="Gene3D" id="3.30.1490.20">
    <property type="entry name" value="ATP-grasp fold, A domain"/>
    <property type="match status" value="1"/>
</dbReference>
<comment type="catalytic activity">
    <reaction evidence="7">
        <text>succinate + ATP + CoA = succinyl-CoA + ADP + phosphate</text>
        <dbReference type="Rhea" id="RHEA:17661"/>
        <dbReference type="ChEBI" id="CHEBI:30031"/>
        <dbReference type="ChEBI" id="CHEBI:30616"/>
        <dbReference type="ChEBI" id="CHEBI:43474"/>
        <dbReference type="ChEBI" id="CHEBI:57287"/>
        <dbReference type="ChEBI" id="CHEBI:57292"/>
        <dbReference type="ChEBI" id="CHEBI:456216"/>
        <dbReference type="EC" id="6.2.1.5"/>
    </reaction>
</comment>
<proteinExistence type="inferred from homology"/>
<feature type="binding site" evidence="7">
    <location>
        <position position="304"/>
    </location>
    <ligand>
        <name>Mg(2+)</name>
        <dbReference type="ChEBI" id="CHEBI:18420"/>
    </ligand>
</feature>
<feature type="binding site" evidence="7">
    <location>
        <begin position="412"/>
        <end position="414"/>
    </location>
    <ligand>
        <name>substrate</name>
        <note>ligand shared with subunit alpha</note>
    </ligand>
</feature>
<protein>
    <recommendedName>
        <fullName evidence="7">Succinate--CoA ligase [ADP-forming] subunit beta</fullName>
        <ecNumber evidence="7">6.2.1.5</ecNumber>
    </recommendedName>
    <alternativeName>
        <fullName evidence="7">Succinyl-CoA synthetase subunit beta</fullName>
        <shortName evidence="7">SCS-beta</shortName>
    </alternativeName>
</protein>
<comment type="caution">
    <text evidence="7">Lacks conserved residue(s) required for the propagation of feature annotation.</text>
</comment>
<keyword evidence="6 7" id="KW-0460">Magnesium</keyword>
<dbReference type="FunFam" id="3.40.50.261:FF:000001">
    <property type="entry name" value="Succinate--CoA ligase [ADP-forming] subunit beta"/>
    <property type="match status" value="1"/>
</dbReference>
<feature type="binding site" evidence="7">
    <location>
        <position position="132"/>
    </location>
    <ligand>
        <name>ATP</name>
        <dbReference type="ChEBI" id="CHEBI:30616"/>
    </ligand>
</feature>
<feature type="binding site" evidence="7">
    <location>
        <position position="198"/>
    </location>
    <ligand>
        <name>ATP</name>
        <dbReference type="ChEBI" id="CHEBI:30616"/>
    </ligand>
</feature>
<evidence type="ECO:0000259" key="8">
    <source>
        <dbReference type="Pfam" id="PF00549"/>
    </source>
</evidence>
<gene>
    <name evidence="7" type="primary">sucC</name>
    <name evidence="10" type="ORF">B0I10_10159</name>
</gene>
<dbReference type="GO" id="GO:0005524">
    <property type="term" value="F:ATP binding"/>
    <property type="evidence" value="ECO:0007669"/>
    <property type="project" value="UniProtKB-UniRule"/>
</dbReference>
<evidence type="ECO:0000256" key="3">
    <source>
        <dbReference type="ARBA" id="ARBA00022598"/>
    </source>
</evidence>
<comment type="cofactor">
    <cofactor evidence="7">
        <name>Mg(2+)</name>
        <dbReference type="ChEBI" id="CHEBI:18420"/>
    </cofactor>
    <text evidence="7">Binds 1 Mg(2+) ion per subunit.</text>
</comment>
<keyword evidence="3 7" id="KW-0436">Ligase</keyword>
<keyword evidence="4 7" id="KW-0479">Metal-binding</keyword>
<comment type="pathway">
    <text evidence="7">Carbohydrate metabolism; tricarboxylic acid cycle; succinate from succinyl-CoA (ligase route): step 1/1.</text>
</comment>
<comment type="subunit">
    <text evidence="7">Heterotetramer of two alpha and two beta subunits.</text>
</comment>
<feature type="domain" description="ATP-citrate synthase/succinyl-CoA ligase C-terminal" evidence="8">
    <location>
        <begin position="353"/>
        <end position="473"/>
    </location>
</feature>
<dbReference type="PANTHER" id="PTHR11815">
    <property type="entry name" value="SUCCINYL-COA SYNTHETASE BETA CHAIN"/>
    <property type="match status" value="1"/>
</dbReference>
<evidence type="ECO:0000256" key="2">
    <source>
        <dbReference type="ARBA" id="ARBA00022532"/>
    </source>
</evidence>
<dbReference type="InterPro" id="IPR013815">
    <property type="entry name" value="ATP_grasp_subdomain_1"/>
</dbReference>
<accession>A0A328WX79</accession>
<evidence type="ECO:0000256" key="4">
    <source>
        <dbReference type="ARBA" id="ARBA00022723"/>
    </source>
</evidence>
<evidence type="ECO:0000313" key="11">
    <source>
        <dbReference type="Proteomes" id="UP000249518"/>
    </source>
</evidence>
<sequence length="480" mass="52286">MKYNLVAPIAAESLEQQKLIFSCGHKATNGSSWGGLEKTVFANKLAAESGNSFLKIKNKIVSEIGLNLLFLWHFLTDKRYTTMNIHEYQGKEILASYGVRIQRGIVANNPVEAVAAAKQLTAETGTGWHVIKAQVHAGGRGKGGGVKLAKNLQQVEEIAEQIIGMQLITPQTSAEGKKVHKVLIAEDVYYPGESETSEFYMSVLLNRSTGRNMIMYSTEGGMDIEEVAEHTPHLIFTEEIDPAVGLQGFQARRIAFNLGLSGNAFKEMVKFVDSLYNAYIGCDASMFEINPVLKTSDNKIMAVDAKVNIDDNALYRQAKIADMRDIREENPIEVEAKEVGLNYVDLDGTVGCMVNGAGLAMATMDLIKYAGFEPANFLDVGGTADAKRVETAFRIILKDPAVEAILINIFGGIVRCDRVAQGVVDAYKNMGDAIKVPIIVRLQGTNAEIAKELIDNSGMPILSAVQFQEAADQVKAALTK</sequence>
<dbReference type="GO" id="GO:0004775">
    <property type="term" value="F:succinate-CoA ligase (ADP-forming) activity"/>
    <property type="evidence" value="ECO:0007669"/>
    <property type="project" value="UniProtKB-UniRule"/>
</dbReference>
<dbReference type="Gene3D" id="3.40.50.261">
    <property type="entry name" value="Succinyl-CoA synthetase domains"/>
    <property type="match status" value="1"/>
</dbReference>
<organism evidence="10 11">
    <name type="scientific">Flavobacterium lacus</name>
    <dbReference type="NCBI Taxonomy" id="1353778"/>
    <lineage>
        <taxon>Bacteria</taxon>
        <taxon>Pseudomonadati</taxon>
        <taxon>Bacteroidota</taxon>
        <taxon>Flavobacteriia</taxon>
        <taxon>Flavobacteriales</taxon>
        <taxon>Flavobacteriaceae</taxon>
        <taxon>Flavobacterium</taxon>
    </lineage>
</organism>
<evidence type="ECO:0000256" key="6">
    <source>
        <dbReference type="ARBA" id="ARBA00022842"/>
    </source>
</evidence>
<feature type="binding site" evidence="7">
    <location>
        <position position="290"/>
    </location>
    <ligand>
        <name>Mg(2+)</name>
        <dbReference type="ChEBI" id="CHEBI:18420"/>
    </ligand>
</feature>
<evidence type="ECO:0000256" key="1">
    <source>
        <dbReference type="ARBA" id="ARBA00009182"/>
    </source>
</evidence>
<feature type="binding site" evidence="7">
    <location>
        <begin position="139"/>
        <end position="141"/>
    </location>
    <ligand>
        <name>ATP</name>
        <dbReference type="ChEBI" id="CHEBI:30616"/>
    </ligand>
</feature>
<comment type="similarity">
    <text evidence="1 7">Belongs to the succinate/malate CoA ligase beta subunit family.</text>
</comment>
<evidence type="ECO:0000256" key="7">
    <source>
        <dbReference type="HAMAP-Rule" id="MF_00558"/>
    </source>
</evidence>
<feature type="binding site" evidence="7">
    <location>
        <position position="355"/>
    </location>
    <ligand>
        <name>substrate</name>
        <note>ligand shared with subunit alpha</note>
    </ligand>
</feature>
<keyword evidence="11" id="KW-1185">Reference proteome</keyword>
<dbReference type="UniPathway" id="UPA00223">
    <property type="reaction ID" value="UER00999"/>
</dbReference>
<dbReference type="InterPro" id="IPR005809">
    <property type="entry name" value="Succ_CoA_ligase-like_bsu"/>
</dbReference>
<dbReference type="InterPro" id="IPR013650">
    <property type="entry name" value="ATP-grasp_succ-CoA_synth-type"/>
</dbReference>
<keyword evidence="7" id="KW-0067">ATP-binding</keyword>
<dbReference type="HAMAP" id="MF_00558">
    <property type="entry name" value="Succ_CoA_beta"/>
    <property type="match status" value="1"/>
</dbReference>
<dbReference type="InterPro" id="IPR005811">
    <property type="entry name" value="SUCC_ACL_C"/>
</dbReference>
<dbReference type="FunFam" id="3.30.470.20:FF:000002">
    <property type="entry name" value="Succinate--CoA ligase [ADP-forming] subunit beta"/>
    <property type="match status" value="1"/>
</dbReference>
<dbReference type="NCBIfam" id="TIGR01016">
    <property type="entry name" value="sucCoAbeta"/>
    <property type="match status" value="1"/>
</dbReference>
<dbReference type="AlphaFoldDB" id="A0A328WX79"/>
<dbReference type="PANTHER" id="PTHR11815:SF10">
    <property type="entry name" value="SUCCINATE--COA LIGASE [GDP-FORMING] SUBUNIT BETA, MITOCHONDRIAL"/>
    <property type="match status" value="1"/>
</dbReference>
<evidence type="ECO:0000256" key="5">
    <source>
        <dbReference type="ARBA" id="ARBA00022741"/>
    </source>
</evidence>
<dbReference type="GO" id="GO:0006104">
    <property type="term" value="P:succinyl-CoA metabolic process"/>
    <property type="evidence" value="ECO:0007669"/>
    <property type="project" value="TreeGrafter"/>
</dbReference>
<dbReference type="NCBIfam" id="NF001913">
    <property type="entry name" value="PRK00696.1"/>
    <property type="match status" value="1"/>
</dbReference>
<dbReference type="SUPFAM" id="SSF56059">
    <property type="entry name" value="Glutathione synthetase ATP-binding domain-like"/>
    <property type="match status" value="1"/>
</dbReference>
<dbReference type="GO" id="GO:0005829">
    <property type="term" value="C:cytosol"/>
    <property type="evidence" value="ECO:0007669"/>
    <property type="project" value="TreeGrafter"/>
</dbReference>
<dbReference type="GO" id="GO:0004776">
    <property type="term" value="F:succinate-CoA ligase (GDP-forming) activity"/>
    <property type="evidence" value="ECO:0007669"/>
    <property type="project" value="RHEA"/>
</dbReference>
<dbReference type="Proteomes" id="UP000249518">
    <property type="component" value="Unassembled WGS sequence"/>
</dbReference>
<comment type="catalytic activity">
    <reaction evidence="7">
        <text>GTP + succinate + CoA = succinyl-CoA + GDP + phosphate</text>
        <dbReference type="Rhea" id="RHEA:22120"/>
        <dbReference type="ChEBI" id="CHEBI:30031"/>
        <dbReference type="ChEBI" id="CHEBI:37565"/>
        <dbReference type="ChEBI" id="CHEBI:43474"/>
        <dbReference type="ChEBI" id="CHEBI:57287"/>
        <dbReference type="ChEBI" id="CHEBI:57292"/>
        <dbReference type="ChEBI" id="CHEBI:58189"/>
    </reaction>
</comment>
<keyword evidence="5 7" id="KW-0547">Nucleotide-binding</keyword>
<dbReference type="FunFam" id="3.30.1490.20:FF:000002">
    <property type="entry name" value="Succinate--CoA ligase [ADP-forming] subunit beta"/>
    <property type="match status" value="1"/>
</dbReference>
<dbReference type="SUPFAM" id="SSF52210">
    <property type="entry name" value="Succinyl-CoA synthetase domains"/>
    <property type="match status" value="1"/>
</dbReference>
<comment type="function">
    <text evidence="7">Succinyl-CoA synthetase functions in the citric acid cycle (TCA), coupling the hydrolysis of succinyl-CoA to the synthesis of either ATP or GTP and thus represents the only step of substrate-level phosphorylation in the TCA. The beta subunit provides nucleotide specificity of the enzyme and binds the substrate succinate, while the binding sites for coenzyme A and phosphate are found in the alpha subunit.</text>
</comment>
<reference evidence="10 11" key="1">
    <citation type="submission" date="2018-06" db="EMBL/GenBank/DDBJ databases">
        <title>Genomic Encyclopedia of Type Strains, Phase III (KMG-III): the genomes of soil and plant-associated and newly described type strains.</title>
        <authorList>
            <person name="Whitman W."/>
        </authorList>
    </citation>
    <scope>NUCLEOTIDE SEQUENCE [LARGE SCALE GENOMIC DNA]</scope>
    <source>
        <strain evidence="10 11">CGMCC 1.12504</strain>
    </source>
</reference>
<keyword evidence="2 7" id="KW-0816">Tricarboxylic acid cycle</keyword>
<feature type="domain" description="ATP-grasp fold succinyl-CoA synthetase-type" evidence="9">
    <location>
        <begin position="84"/>
        <end position="292"/>
    </location>
</feature>
<evidence type="ECO:0000259" key="9">
    <source>
        <dbReference type="Pfam" id="PF08442"/>
    </source>
</evidence>
<dbReference type="PIRSF" id="PIRSF001554">
    <property type="entry name" value="SucCS_beta"/>
    <property type="match status" value="1"/>
</dbReference>
<dbReference type="GO" id="GO:0000287">
    <property type="term" value="F:magnesium ion binding"/>
    <property type="evidence" value="ECO:0007669"/>
    <property type="project" value="UniProtKB-UniRule"/>
</dbReference>
<dbReference type="Pfam" id="PF08442">
    <property type="entry name" value="ATP-grasp_2"/>
    <property type="match status" value="1"/>
</dbReference>
<dbReference type="GO" id="GO:0042709">
    <property type="term" value="C:succinate-CoA ligase complex"/>
    <property type="evidence" value="ECO:0007669"/>
    <property type="project" value="TreeGrafter"/>
</dbReference>
<dbReference type="EC" id="6.2.1.5" evidence="7"/>
<dbReference type="GO" id="GO:0006099">
    <property type="term" value="P:tricarboxylic acid cycle"/>
    <property type="evidence" value="ECO:0007669"/>
    <property type="project" value="UniProtKB-UniRule"/>
</dbReference>
<dbReference type="InterPro" id="IPR016102">
    <property type="entry name" value="Succinyl-CoA_synth-like"/>
</dbReference>
<dbReference type="Gene3D" id="3.30.470.20">
    <property type="entry name" value="ATP-grasp fold, B domain"/>
    <property type="match status" value="1"/>
</dbReference>
<dbReference type="EMBL" id="QLSV01000001">
    <property type="protein sequence ID" value="RAR50891.1"/>
    <property type="molecule type" value="Genomic_DNA"/>
</dbReference>
<dbReference type="Pfam" id="PF00549">
    <property type="entry name" value="Ligase_CoA"/>
    <property type="match status" value="1"/>
</dbReference>
<comment type="caution">
    <text evidence="10">The sequence shown here is derived from an EMBL/GenBank/DDBJ whole genome shotgun (WGS) entry which is preliminary data.</text>
</comment>
<feature type="binding site" evidence="7">
    <location>
        <position position="188"/>
    </location>
    <ligand>
        <name>ATP</name>
        <dbReference type="ChEBI" id="CHEBI:30616"/>
    </ligand>
</feature>